<keyword evidence="4" id="KW-0233">DNA recombination</keyword>
<dbReference type="PANTHER" id="PTHR30349:SF41">
    <property type="entry name" value="INTEGRASE_RECOMBINASE PROTEIN MJ0367-RELATED"/>
    <property type="match status" value="1"/>
</dbReference>
<dbReference type="OrthoDB" id="9784724at2"/>
<sequence>MPSQTCLTSRRNSVVPQFRRAIPADLWDVFGRRELGGSLQTRLHAEAKRRRNALVAATDSIFEDARVLSAAGAADRTALLEAFRRQRTLICAGQSAVYVTEPEKTEAADDSQSAGDETYWPPMYEDLCPNDEFRPVIKPHFSLKPAMIPRLLSRRRAVMLQCDELLRAHDSRDDLKAMRTGLEELEQDTCDDVVRGDTSAIREDALTLLAYEGIDVSRTHAEHLAQYLSRFLSAELELIREQLGRLNGSRTPIPELPVEPLDTDDWETFIATWQSVRKPKATSVSSVRSEISRFKGFTHDKNPVDITADDVREYVDFLLKSVSRARAKTILSLIRPVIATAITERITSLKSNPFDEISVEVSEKDVRSYQPFSASQLQAFFNGPVHRAGDRPAKGGKEAAFWLPLLSIYSGVRLEEAGTLTTSSILERSGRYWIQIGHSKTTNSSLREIPLHRVLEEKGFVEFAQTQRRVRGANAPLFVHLKQKNIDAKKTRMFSTWVNEYIDRYVIDDRQYTYHSFRNNFEDALTCEGVAEDVRRALMGHAQSGMTRRYGKKSAGNRRVFPDRALIEAMDRLTYEGLNLNGITAESDMIP</sequence>
<evidence type="ECO:0000256" key="3">
    <source>
        <dbReference type="ARBA" id="ARBA00023125"/>
    </source>
</evidence>
<accession>A0A158FN07</accession>
<evidence type="ECO:0000256" key="2">
    <source>
        <dbReference type="ARBA" id="ARBA00022908"/>
    </source>
</evidence>
<dbReference type="PANTHER" id="PTHR30349">
    <property type="entry name" value="PHAGE INTEGRASE-RELATED"/>
    <property type="match status" value="1"/>
</dbReference>
<organism evidence="7 8">
    <name type="scientific">Caballeronia choica</name>
    <dbReference type="NCBI Taxonomy" id="326476"/>
    <lineage>
        <taxon>Bacteria</taxon>
        <taxon>Pseudomonadati</taxon>
        <taxon>Pseudomonadota</taxon>
        <taxon>Betaproteobacteria</taxon>
        <taxon>Burkholderiales</taxon>
        <taxon>Burkholderiaceae</taxon>
        <taxon>Caballeronia</taxon>
    </lineage>
</organism>
<dbReference type="InterPro" id="IPR011010">
    <property type="entry name" value="DNA_brk_join_enz"/>
</dbReference>
<comment type="similarity">
    <text evidence="1">Belongs to the 'phage' integrase family.</text>
</comment>
<evidence type="ECO:0000256" key="1">
    <source>
        <dbReference type="ARBA" id="ARBA00008857"/>
    </source>
</evidence>
<evidence type="ECO:0000256" key="5">
    <source>
        <dbReference type="PROSITE-ProRule" id="PRU01248"/>
    </source>
</evidence>
<evidence type="ECO:0000313" key="7">
    <source>
        <dbReference type="EMBL" id="SAL21097.1"/>
    </source>
</evidence>
<evidence type="ECO:0000256" key="4">
    <source>
        <dbReference type="ARBA" id="ARBA00023172"/>
    </source>
</evidence>
<dbReference type="EMBL" id="FCON02000005">
    <property type="protein sequence ID" value="SAL21097.1"/>
    <property type="molecule type" value="Genomic_DNA"/>
</dbReference>
<dbReference type="InterPro" id="IPR046668">
    <property type="entry name" value="DUF6538"/>
</dbReference>
<dbReference type="InterPro" id="IPR013762">
    <property type="entry name" value="Integrase-like_cat_sf"/>
</dbReference>
<dbReference type="Pfam" id="PF20172">
    <property type="entry name" value="DUF6538"/>
    <property type="match status" value="1"/>
</dbReference>
<dbReference type="InterPro" id="IPR050090">
    <property type="entry name" value="Tyrosine_recombinase_XerCD"/>
</dbReference>
<proteinExistence type="inferred from homology"/>
<dbReference type="InterPro" id="IPR002104">
    <property type="entry name" value="Integrase_catalytic"/>
</dbReference>
<dbReference type="AlphaFoldDB" id="A0A158FN07"/>
<gene>
    <name evidence="7" type="ORF">AWB68_00809</name>
</gene>
<dbReference type="RefSeq" id="WP_087643057.1">
    <property type="nucleotide sequence ID" value="NZ_FCON02000005.1"/>
</dbReference>
<comment type="caution">
    <text evidence="7">The sequence shown here is derived from an EMBL/GenBank/DDBJ whole genome shotgun (WGS) entry which is preliminary data.</text>
</comment>
<evidence type="ECO:0000313" key="8">
    <source>
        <dbReference type="Proteomes" id="UP000054770"/>
    </source>
</evidence>
<keyword evidence="8" id="KW-1185">Reference proteome</keyword>
<keyword evidence="3 5" id="KW-0238">DNA-binding</keyword>
<dbReference type="InterPro" id="IPR044068">
    <property type="entry name" value="CB"/>
</dbReference>
<name>A0A158FN07_9BURK</name>
<reference evidence="7" key="1">
    <citation type="submission" date="2016-01" db="EMBL/GenBank/DDBJ databases">
        <authorList>
            <person name="Peeters C."/>
        </authorList>
    </citation>
    <scope>NUCLEOTIDE SEQUENCE [LARGE SCALE GENOMIC DNA]</scope>
    <source>
        <strain evidence="7">LMG 22940</strain>
    </source>
</reference>
<feature type="domain" description="Core-binding (CB)" evidence="6">
    <location>
        <begin position="264"/>
        <end position="342"/>
    </location>
</feature>
<dbReference type="GO" id="GO:0015074">
    <property type="term" value="P:DNA integration"/>
    <property type="evidence" value="ECO:0007669"/>
    <property type="project" value="UniProtKB-KW"/>
</dbReference>
<dbReference type="GO" id="GO:0006310">
    <property type="term" value="P:DNA recombination"/>
    <property type="evidence" value="ECO:0007669"/>
    <property type="project" value="UniProtKB-KW"/>
</dbReference>
<dbReference type="Gene3D" id="1.10.443.10">
    <property type="entry name" value="Intergrase catalytic core"/>
    <property type="match status" value="1"/>
</dbReference>
<dbReference type="SUPFAM" id="SSF56349">
    <property type="entry name" value="DNA breaking-rejoining enzymes"/>
    <property type="match status" value="1"/>
</dbReference>
<dbReference type="GO" id="GO:0003677">
    <property type="term" value="F:DNA binding"/>
    <property type="evidence" value="ECO:0007669"/>
    <property type="project" value="UniProtKB-UniRule"/>
</dbReference>
<protein>
    <submittedName>
        <fullName evidence="7">Phage-related integrase</fullName>
    </submittedName>
</protein>
<dbReference type="PROSITE" id="PS51900">
    <property type="entry name" value="CB"/>
    <property type="match status" value="1"/>
</dbReference>
<evidence type="ECO:0000259" key="6">
    <source>
        <dbReference type="PROSITE" id="PS51900"/>
    </source>
</evidence>
<dbReference type="Gene3D" id="1.10.150.130">
    <property type="match status" value="1"/>
</dbReference>
<dbReference type="Pfam" id="PF00589">
    <property type="entry name" value="Phage_integrase"/>
    <property type="match status" value="1"/>
</dbReference>
<dbReference type="Proteomes" id="UP000054770">
    <property type="component" value="Unassembled WGS sequence"/>
</dbReference>
<dbReference type="InterPro" id="IPR010998">
    <property type="entry name" value="Integrase_recombinase_N"/>
</dbReference>
<keyword evidence="2" id="KW-0229">DNA integration</keyword>